<gene>
    <name evidence="1" type="ORF">KO493_05360</name>
</gene>
<dbReference type="EMBL" id="JAHKPD010000011">
    <property type="protein sequence ID" value="MBU2950122.1"/>
    <property type="molecule type" value="Genomic_DNA"/>
</dbReference>
<dbReference type="Proteomes" id="UP001647509">
    <property type="component" value="Unassembled WGS sequence"/>
</dbReference>
<proteinExistence type="predicted"/>
<organism evidence="1 2">
    <name type="scientific">Pseudotamlana agarivorans</name>
    <dbReference type="NCBI Taxonomy" id="481183"/>
    <lineage>
        <taxon>Bacteria</taxon>
        <taxon>Pseudomonadati</taxon>
        <taxon>Bacteroidota</taxon>
        <taxon>Flavobacteriia</taxon>
        <taxon>Flavobacteriales</taxon>
        <taxon>Flavobacteriaceae</taxon>
        <taxon>Pseudotamlana</taxon>
    </lineage>
</organism>
<sequence length="143" mass="16162">MKQNIIKTLGLCVLGCFLAFSSAHAQGIKKEVVKFEEGKFTTSIENNIKGDQIVDYTVNVKEGQFLNVSMATDNSANYFNLMEPNEEYVAIFNGSMSENMFEGQLEKTGDYTIRVYLMRSAARRNEVANYKLEIVVSNPNKEH</sequence>
<accession>A0ACC5U727</accession>
<protein>
    <submittedName>
        <fullName evidence="1">Uncharacterized protein</fullName>
    </submittedName>
</protein>
<comment type="caution">
    <text evidence="1">The sequence shown here is derived from an EMBL/GenBank/DDBJ whole genome shotgun (WGS) entry which is preliminary data.</text>
</comment>
<evidence type="ECO:0000313" key="1">
    <source>
        <dbReference type="EMBL" id="MBU2950122.1"/>
    </source>
</evidence>
<name>A0ACC5U727_9FLAO</name>
<evidence type="ECO:0000313" key="2">
    <source>
        <dbReference type="Proteomes" id="UP001647509"/>
    </source>
</evidence>
<keyword evidence="2" id="KW-1185">Reference proteome</keyword>
<reference evidence="1" key="1">
    <citation type="submission" date="2021-05" db="EMBL/GenBank/DDBJ databases">
        <title>Draft genomes of bacteria isolated from model marine particles.</title>
        <authorList>
            <person name="Datta M.S."/>
            <person name="Schwartzman J.A."/>
            <person name="Enke T.N."/>
            <person name="Saavedra J."/>
            <person name="Cermak N."/>
            <person name="Cordero O.X."/>
        </authorList>
    </citation>
    <scope>NUCLEOTIDE SEQUENCE</scope>
    <source>
        <strain evidence="1">I2M19</strain>
    </source>
</reference>